<gene>
    <name evidence="1" type="ORF">ZIOFF_062440</name>
</gene>
<keyword evidence="2" id="KW-1185">Reference proteome</keyword>
<accession>A0A8J5K9B4</accession>
<dbReference type="InterPro" id="IPR010233">
    <property type="entry name" value="UbiG_MeTrfase"/>
</dbReference>
<dbReference type="AlphaFoldDB" id="A0A8J5K9B4"/>
<dbReference type="SUPFAM" id="SSF53335">
    <property type="entry name" value="S-adenosyl-L-methionine-dependent methyltransferases"/>
    <property type="match status" value="1"/>
</dbReference>
<dbReference type="InterPro" id="IPR029063">
    <property type="entry name" value="SAM-dependent_MTases_sf"/>
</dbReference>
<dbReference type="NCBIfam" id="TIGR01983">
    <property type="entry name" value="UbiG"/>
    <property type="match status" value="1"/>
</dbReference>
<dbReference type="EMBL" id="JACMSC010000017">
    <property type="protein sequence ID" value="KAG6478990.1"/>
    <property type="molecule type" value="Genomic_DNA"/>
</dbReference>
<comment type="caution">
    <text evidence="1">The sequence shown here is derived from an EMBL/GenBank/DDBJ whole genome shotgun (WGS) entry which is preliminary data.</text>
</comment>
<sequence>MDGSGRNWSTAVTISDLSVLDEEESKMASLSIDSDDLSIILQAKPKPEKVIEHVADPADFCKSLAALTVPKGATIISTINRSMRSYATAIIAAEYLLNWLPKGTHHWSRFLTPEELVLILERAGVSVQEMAGFVYNPLTGDWTLSDDTSVNFIAFGTKRNE</sequence>
<organism evidence="1 2">
    <name type="scientific">Zingiber officinale</name>
    <name type="common">Ginger</name>
    <name type="synonym">Amomum zingiber</name>
    <dbReference type="NCBI Taxonomy" id="94328"/>
    <lineage>
        <taxon>Eukaryota</taxon>
        <taxon>Viridiplantae</taxon>
        <taxon>Streptophyta</taxon>
        <taxon>Embryophyta</taxon>
        <taxon>Tracheophyta</taxon>
        <taxon>Spermatophyta</taxon>
        <taxon>Magnoliopsida</taxon>
        <taxon>Liliopsida</taxon>
        <taxon>Zingiberales</taxon>
        <taxon>Zingiberaceae</taxon>
        <taxon>Zingiber</taxon>
    </lineage>
</organism>
<dbReference type="GO" id="GO:0061542">
    <property type="term" value="F:3-demethylubiquinol 3-O-methyltransferase activity"/>
    <property type="evidence" value="ECO:0007669"/>
    <property type="project" value="InterPro"/>
</dbReference>
<name>A0A8J5K9B4_ZINOF</name>
<evidence type="ECO:0000313" key="2">
    <source>
        <dbReference type="Proteomes" id="UP000734854"/>
    </source>
</evidence>
<proteinExistence type="predicted"/>
<dbReference type="Pfam" id="PF13489">
    <property type="entry name" value="Methyltransf_23"/>
    <property type="match status" value="1"/>
</dbReference>
<dbReference type="Proteomes" id="UP000734854">
    <property type="component" value="Unassembled WGS sequence"/>
</dbReference>
<protein>
    <submittedName>
        <fullName evidence="1">Uncharacterized protein</fullName>
    </submittedName>
</protein>
<dbReference type="GO" id="GO:0010420">
    <property type="term" value="F:polyprenyldihydroxybenzoate methyltransferase activity"/>
    <property type="evidence" value="ECO:0007669"/>
    <property type="project" value="InterPro"/>
</dbReference>
<reference evidence="1 2" key="1">
    <citation type="submission" date="2020-08" db="EMBL/GenBank/DDBJ databases">
        <title>Plant Genome Project.</title>
        <authorList>
            <person name="Zhang R.-G."/>
        </authorList>
    </citation>
    <scope>NUCLEOTIDE SEQUENCE [LARGE SCALE GENOMIC DNA]</scope>
    <source>
        <tissue evidence="1">Rhizome</tissue>
    </source>
</reference>
<dbReference type="Gene3D" id="3.40.50.150">
    <property type="entry name" value="Vaccinia Virus protein VP39"/>
    <property type="match status" value="1"/>
</dbReference>
<evidence type="ECO:0000313" key="1">
    <source>
        <dbReference type="EMBL" id="KAG6478990.1"/>
    </source>
</evidence>